<dbReference type="Pfam" id="PF00271">
    <property type="entry name" value="Helicase_C"/>
    <property type="match status" value="1"/>
</dbReference>
<feature type="compositionally biased region" description="Low complexity" evidence="5">
    <location>
        <begin position="101"/>
        <end position="113"/>
    </location>
</feature>
<dbReference type="SUPFAM" id="SSF52540">
    <property type="entry name" value="P-loop containing nucleoside triphosphate hydrolases"/>
    <property type="match status" value="2"/>
</dbReference>
<dbReference type="Gene3D" id="3.30.65.10">
    <property type="entry name" value="Bacterial Topoisomerase I, domain 1"/>
    <property type="match status" value="1"/>
</dbReference>
<dbReference type="Gene3D" id="3.40.50.10810">
    <property type="entry name" value="Tandem AAA-ATPase domain"/>
    <property type="match status" value="1"/>
</dbReference>
<feature type="region of interest" description="Disordered" evidence="5">
    <location>
        <begin position="19"/>
        <end position="50"/>
    </location>
</feature>
<reference evidence="8" key="1">
    <citation type="submission" date="2013-10" db="EMBL/GenBank/DDBJ databases">
        <title>Genomic analysis of the causative agents of coccidiosis in chickens.</title>
        <authorList>
            <person name="Reid A.J."/>
            <person name="Blake D."/>
            <person name="Billington K."/>
            <person name="Browne H."/>
            <person name="Dunn M."/>
            <person name="Hung S."/>
            <person name="Kawahara F."/>
            <person name="Miranda-Saavedra D."/>
            <person name="Mourier T."/>
            <person name="Nagra H."/>
            <person name="Otto T.D."/>
            <person name="Rawlings N."/>
            <person name="Sanchez A."/>
            <person name="Sanders M."/>
            <person name="Subramaniam C."/>
            <person name="Tay Y."/>
            <person name="Dear P."/>
            <person name="Doerig C."/>
            <person name="Gruber A."/>
            <person name="Parkinson J."/>
            <person name="Shirley M."/>
            <person name="Wan K.L."/>
            <person name="Berriman M."/>
            <person name="Tomley F."/>
            <person name="Pain A."/>
        </authorList>
    </citation>
    <scope>NUCLEOTIDE SEQUENCE [LARGE SCALE GENOMIC DNA]</scope>
    <source>
        <strain evidence="8">Weybridge</strain>
    </source>
</reference>
<dbReference type="GO" id="GO:0005524">
    <property type="term" value="F:ATP binding"/>
    <property type="evidence" value="ECO:0007669"/>
    <property type="project" value="UniProtKB-KW"/>
</dbReference>
<dbReference type="OrthoDB" id="2801544at2759"/>
<dbReference type="CDD" id="cd18793">
    <property type="entry name" value="SF2_C_SNF"/>
    <property type="match status" value="1"/>
</dbReference>
<protein>
    <submittedName>
        <fullName evidence="8">Uncharacterized protein</fullName>
    </submittedName>
</protein>
<dbReference type="GO" id="GO:0004386">
    <property type="term" value="F:helicase activity"/>
    <property type="evidence" value="ECO:0007669"/>
    <property type="project" value="UniProtKB-KW"/>
</dbReference>
<feature type="region of interest" description="Disordered" evidence="5">
    <location>
        <begin position="1757"/>
        <end position="1776"/>
    </location>
</feature>
<organism evidence="8 9">
    <name type="scientific">Eimeria maxima</name>
    <name type="common">Coccidian parasite</name>
    <dbReference type="NCBI Taxonomy" id="5804"/>
    <lineage>
        <taxon>Eukaryota</taxon>
        <taxon>Sar</taxon>
        <taxon>Alveolata</taxon>
        <taxon>Apicomplexa</taxon>
        <taxon>Conoidasida</taxon>
        <taxon>Coccidia</taxon>
        <taxon>Eucoccidiorida</taxon>
        <taxon>Eimeriorina</taxon>
        <taxon>Eimeriidae</taxon>
        <taxon>Eimeria</taxon>
    </lineage>
</organism>
<feature type="compositionally biased region" description="Low complexity" evidence="5">
    <location>
        <begin position="684"/>
        <end position="694"/>
    </location>
</feature>
<dbReference type="GO" id="GO:0006281">
    <property type="term" value="P:DNA repair"/>
    <property type="evidence" value="ECO:0007669"/>
    <property type="project" value="TreeGrafter"/>
</dbReference>
<dbReference type="PROSITE" id="PS51192">
    <property type="entry name" value="HELICASE_ATP_BIND_1"/>
    <property type="match status" value="1"/>
</dbReference>
<dbReference type="GeneID" id="25336109"/>
<feature type="compositionally biased region" description="Polar residues" evidence="5">
    <location>
        <begin position="1420"/>
        <end position="1431"/>
    </location>
</feature>
<dbReference type="InterPro" id="IPR049730">
    <property type="entry name" value="SNF2/RAD54-like_C"/>
</dbReference>
<dbReference type="PROSITE" id="PS51194">
    <property type="entry name" value="HELICASE_CTER"/>
    <property type="match status" value="1"/>
</dbReference>
<feature type="region of interest" description="Disordered" evidence="5">
    <location>
        <begin position="1920"/>
        <end position="1948"/>
    </location>
</feature>
<evidence type="ECO:0000256" key="5">
    <source>
        <dbReference type="SAM" id="MobiDB-lite"/>
    </source>
</evidence>
<proteinExistence type="predicted"/>
<evidence type="ECO:0000256" key="4">
    <source>
        <dbReference type="ARBA" id="ARBA00022840"/>
    </source>
</evidence>
<dbReference type="InterPro" id="IPR014001">
    <property type="entry name" value="Helicase_ATP-bd"/>
</dbReference>
<evidence type="ECO:0000313" key="9">
    <source>
        <dbReference type="Proteomes" id="UP000030763"/>
    </source>
</evidence>
<dbReference type="EMBL" id="HG720271">
    <property type="protein sequence ID" value="CDJ59300.1"/>
    <property type="molecule type" value="Genomic_DNA"/>
</dbReference>
<dbReference type="SMART" id="SM00490">
    <property type="entry name" value="HELICc"/>
    <property type="match status" value="1"/>
</dbReference>
<keyword evidence="1" id="KW-0547">Nucleotide-binding</keyword>
<feature type="compositionally biased region" description="Low complexity" evidence="5">
    <location>
        <begin position="1446"/>
        <end position="1455"/>
    </location>
</feature>
<dbReference type="PANTHER" id="PTHR45766:SF3">
    <property type="entry name" value="DNA ANNEALING HELICASE AND ENDONUCLEASE ZRANB3"/>
    <property type="match status" value="1"/>
</dbReference>
<feature type="compositionally biased region" description="Low complexity" evidence="5">
    <location>
        <begin position="24"/>
        <end position="41"/>
    </location>
</feature>
<evidence type="ECO:0000256" key="1">
    <source>
        <dbReference type="ARBA" id="ARBA00022741"/>
    </source>
</evidence>
<dbReference type="GO" id="GO:0031297">
    <property type="term" value="P:replication fork processing"/>
    <property type="evidence" value="ECO:0007669"/>
    <property type="project" value="TreeGrafter"/>
</dbReference>
<feature type="compositionally biased region" description="Low complexity" evidence="5">
    <location>
        <begin position="636"/>
        <end position="651"/>
    </location>
</feature>
<dbReference type="Proteomes" id="UP000030763">
    <property type="component" value="Unassembled WGS sequence"/>
</dbReference>
<keyword evidence="2" id="KW-0378">Hydrolase</keyword>
<reference evidence="8" key="2">
    <citation type="submission" date="2013-10" db="EMBL/GenBank/DDBJ databases">
        <authorList>
            <person name="Aslett M."/>
        </authorList>
    </citation>
    <scope>NUCLEOTIDE SEQUENCE [LARGE SCALE GENOMIC DNA]</scope>
    <source>
        <strain evidence="8">Weybridge</strain>
    </source>
</reference>
<dbReference type="GO" id="GO:0043596">
    <property type="term" value="C:nuclear replication fork"/>
    <property type="evidence" value="ECO:0007669"/>
    <property type="project" value="TreeGrafter"/>
</dbReference>
<feature type="region of interest" description="Disordered" evidence="5">
    <location>
        <begin position="636"/>
        <end position="709"/>
    </location>
</feature>
<dbReference type="OMA" id="FAEEYCC"/>
<dbReference type="SMART" id="SM00487">
    <property type="entry name" value="DEXDc"/>
    <property type="match status" value="1"/>
</dbReference>
<dbReference type="RefSeq" id="XP_013335948.1">
    <property type="nucleotide sequence ID" value="XM_013480494.1"/>
</dbReference>
<accession>U6MC99</accession>
<evidence type="ECO:0000256" key="3">
    <source>
        <dbReference type="ARBA" id="ARBA00022806"/>
    </source>
</evidence>
<dbReference type="SUPFAM" id="SSF57783">
    <property type="entry name" value="Zinc beta-ribbon"/>
    <property type="match status" value="1"/>
</dbReference>
<dbReference type="GO" id="GO:0016787">
    <property type="term" value="F:hydrolase activity"/>
    <property type="evidence" value="ECO:0007669"/>
    <property type="project" value="UniProtKB-KW"/>
</dbReference>
<dbReference type="InterPro" id="IPR038718">
    <property type="entry name" value="SNF2-like_sf"/>
</dbReference>
<feature type="region of interest" description="Disordered" evidence="5">
    <location>
        <begin position="934"/>
        <end position="976"/>
    </location>
</feature>
<sequence>MTPNNPTGLQNPSTAAIVADAAKQKQQQQMGPKNPQMQQPQLQHHTERSVCGAGGATDNLLCSFDVFAFNAPKTPQRITPQKPAKRVVAIHRSSTPLATRSVCSRSSSTSSTVEGGGSTVAMCQHGSRNRTSTTGGCSSGNKSGLESATELQRESELSPGVRVSLEWLEEAERRRGLSSTEVAAAFRCPLCHQFSMTFRSGRYGMFLGCSRYPECRGKVSGSKVERWRSCTGNSSSSSGIRVFCELEAPHAFRLHAAGCTDTGMMLADALPRIIQTAAKVYAREQQGCQEGKQQQEDNFRIPDFLRPLSWLPRSDRIKSDESLLRQFSDAAMAHAVSVQCTAVCGLEEAEAAAAGTKAAYVGDADARTAGSTGGGTGAEAKVPADTSGVAAAGSVFELERAATRRRLRFVDWSKGSLQAPADGLKYNDGCVFSLAAYPFVLQAVASVCGWAAITPIPSLTLRFFKEVWGSGRFLITSKERALDVAWWLLPSRLRQHLLPFQWEGLAYALQRGGRAIIGDEMGLGKTVQAIACIAVYRQFPCLIVVPASMRLAWADALEEWLPEYSGPPSLRVLFASGDRPAPGEQHLICLSSFEMAARLYDTLKATQYKFVIVDEAHKLRGPAIPRPAPYTASEAAAALTATQETATETTTLPHSVEGDSALAATSSPGVDPSSESVYFPNSPQPQKHCQQPQKRFSRQQRKCRLPDSGQEVNKKVLDLVKGSRHALLLSGTPSVKLPADLFPLVDALLPPLEQVTLAERRQQQLQQWRALELAAAAAAVPPGVAGAAPILEADLSGDGWTEAEQTKGVFSGSGIVRSPWSEGTTAWRTASAAARAAAKFAGAAPEAFGEPFGTGVCPDHQPRDKDCLGSFANGGQARQRVGNILREERLQFAEEYCCSSRAFGSWRRFGASLRSWELHLLLTRAVLHKQQQVEVETEPSHAPVGDHEAANAPMGAKEAPSKGLSSNLKPAAPPAKPEDALAAVSLSALEGPRFSVQEVEHLVEGLPWASHVPGDGDALVLPPCTRIVQLLLLHCNNKLLTAMGEGLVLRKPAYRSLLREVERADAGSSDGSSGDSEFGFGMQGPCVSSDIAAVASHLTRRPPATPAERAGLCKVLSAADWLHEKFLRDASASPWPDDDTEDAPPKVVVFAHHRRVLDALAARLRELRFGCMNSTGHARTGGSRRRQGFVRIDGTVPEEERRRRRRLFLNDPACTLALISITASSHGLDFSGASVCIFLELLPQQHELLQAESRLHRRGQRRVVTTYFLLSRCGPSSAASGSVFSHESGYSSSPASGDSVGGPVEAEGEHLQASTTSAEGGENLMLSRYSCSPLSCSASSHKASPACLEIVGRASSCRKFRRELRKCCMQLLHEAETVEEAAWRRIKHQSALVQRTIDGPLAYLSHIGEAHPQEEERQGQLKQQQEASMISQEHDDEWCGVGDGSQQGQLQQQRQQRQEGHSAGANTNCLGAWSWNNLQDPPYRMKSPTAAAGSGECERHPYTAVLQSLQWQLRPTLGQSLKPMKQRSTFSEGLRFRISRYTHRVHVFRGVAATPLGISFTPAELGTANTPYAFVEHPKRKEDQHGEGPRQPLPRQPLLLHPQTGQGQYPEGELARYIQEAARQYLNLFRLLSSFEQRRVRETAWTVQNLEVYLHRRHRTQQNSGKVDPLVGSDLPVDQCPRRRSTQEHQETGKATTVVPRHTTDPLLLLQSAAATQLQQQGQRRAPCLEGKMASGELHLGALPLCMSSADGGLSKHIRDSNGGSSEAGEDSLSDSVHSRYFSSQAALSGSLCGPREGSQQPNALPEPPGGTISSFSEETNRSRVALVPVVLHTSNPAAAASRASVTSRHVQPFSLELQKVLCVSCMQPISAVSTTRTFLRVEAFEGPSHPWVDSPRVSQPQSCDAQGGLDTTSGVYLEGGNTREAPGSPAFTYPPEPAEEGQAQSVPPGGLVDRGVCSNCRLDCGEMLMALKMLHAAGEPQWRLEEEVARLAPSVSFRAWPSLIRKLARHLTASYAWEADHKNPVREGGGLATADSVQTLCK</sequence>
<dbReference type="InterPro" id="IPR027417">
    <property type="entry name" value="P-loop_NTPase"/>
</dbReference>
<feature type="domain" description="Helicase ATP-binding" evidence="6">
    <location>
        <begin position="506"/>
        <end position="751"/>
    </location>
</feature>
<dbReference type="PANTHER" id="PTHR45766">
    <property type="entry name" value="DNA ANNEALING HELICASE AND ENDONUCLEASE ZRANB3 FAMILY MEMBER"/>
    <property type="match status" value="1"/>
</dbReference>
<feature type="compositionally biased region" description="Basic and acidic residues" evidence="5">
    <location>
        <begin position="1579"/>
        <end position="1588"/>
    </location>
</feature>
<dbReference type="InterPro" id="IPR000330">
    <property type="entry name" value="SNF2_N"/>
</dbReference>
<dbReference type="InterPro" id="IPR001650">
    <property type="entry name" value="Helicase_C-like"/>
</dbReference>
<evidence type="ECO:0000256" key="2">
    <source>
        <dbReference type="ARBA" id="ARBA00022801"/>
    </source>
</evidence>
<feature type="compositionally biased region" description="Low complexity" evidence="5">
    <location>
        <begin position="1289"/>
        <end position="1302"/>
    </location>
</feature>
<dbReference type="Pfam" id="PF00176">
    <property type="entry name" value="SNF2-rel_dom"/>
    <property type="match status" value="1"/>
</dbReference>
<evidence type="ECO:0000259" key="6">
    <source>
        <dbReference type="PROSITE" id="PS51192"/>
    </source>
</evidence>
<feature type="region of interest" description="Disordered" evidence="5">
    <location>
        <begin position="99"/>
        <end position="153"/>
    </location>
</feature>
<dbReference type="GO" id="GO:0003677">
    <property type="term" value="F:DNA binding"/>
    <property type="evidence" value="ECO:0007669"/>
    <property type="project" value="InterPro"/>
</dbReference>
<feature type="region of interest" description="Disordered" evidence="5">
    <location>
        <begin position="1579"/>
        <end position="1606"/>
    </location>
</feature>
<dbReference type="GO" id="GO:0006265">
    <property type="term" value="P:DNA topological change"/>
    <property type="evidence" value="ECO:0007669"/>
    <property type="project" value="InterPro"/>
</dbReference>
<keyword evidence="3" id="KW-0347">Helicase</keyword>
<gene>
    <name evidence="8" type="ORF">EMWEY_00021230</name>
</gene>
<feature type="compositionally biased region" description="Polar residues" evidence="5">
    <location>
        <begin position="129"/>
        <end position="150"/>
    </location>
</feature>
<dbReference type="VEuPathDB" id="ToxoDB:EMWEY_00021230"/>
<evidence type="ECO:0000313" key="8">
    <source>
        <dbReference type="EMBL" id="CDJ59300.1"/>
    </source>
</evidence>
<evidence type="ECO:0000259" key="7">
    <source>
        <dbReference type="PROSITE" id="PS51194"/>
    </source>
</evidence>
<feature type="region of interest" description="Disordered" evidence="5">
    <location>
        <begin position="1289"/>
        <end position="1317"/>
    </location>
</feature>
<dbReference type="Gene3D" id="3.40.50.300">
    <property type="entry name" value="P-loop containing nucleotide triphosphate hydrolases"/>
    <property type="match status" value="1"/>
</dbReference>
<dbReference type="InterPro" id="IPR013498">
    <property type="entry name" value="Topo_IA_Znf"/>
</dbReference>
<dbReference type="GO" id="GO:0003916">
    <property type="term" value="F:DNA topoisomerase activity"/>
    <property type="evidence" value="ECO:0007669"/>
    <property type="project" value="InterPro"/>
</dbReference>
<feature type="region of interest" description="Disordered" evidence="5">
    <location>
        <begin position="1412"/>
        <end position="1465"/>
    </location>
</feature>
<name>U6MC99_EIMMA</name>
<feature type="compositionally biased region" description="Polar residues" evidence="5">
    <location>
        <begin position="663"/>
        <end position="681"/>
    </location>
</feature>
<dbReference type="Pfam" id="PF01396">
    <property type="entry name" value="Zn_ribbon_Top1"/>
    <property type="match status" value="1"/>
</dbReference>
<keyword evidence="4" id="KW-0067">ATP-binding</keyword>
<feature type="region of interest" description="Disordered" evidence="5">
    <location>
        <begin position="1789"/>
        <end position="1819"/>
    </location>
</feature>
<keyword evidence="9" id="KW-1185">Reference proteome</keyword>
<feature type="domain" description="Helicase C-terminal" evidence="7">
    <location>
        <begin position="1114"/>
        <end position="1326"/>
    </location>
</feature>
<dbReference type="GO" id="GO:0004520">
    <property type="term" value="F:DNA endonuclease activity"/>
    <property type="evidence" value="ECO:0007669"/>
    <property type="project" value="TreeGrafter"/>
</dbReference>